<protein>
    <recommendedName>
        <fullName evidence="3">Phage tail protein</fullName>
    </recommendedName>
</protein>
<dbReference type="EMBL" id="JQZV01000006">
    <property type="protein sequence ID" value="KGN92997.1"/>
    <property type="molecule type" value="Genomic_DNA"/>
</dbReference>
<evidence type="ECO:0008006" key="3">
    <source>
        <dbReference type="Google" id="ProtNLM"/>
    </source>
</evidence>
<keyword evidence="2" id="KW-1185">Reference proteome</keyword>
<dbReference type="Pfam" id="PF14902">
    <property type="entry name" value="DUF4494"/>
    <property type="match status" value="1"/>
</dbReference>
<dbReference type="InterPro" id="IPR027848">
    <property type="entry name" value="DUF4494"/>
</dbReference>
<sequence length="140" mass="15796">MNWFECKVTYEKEENQDGKMKKVSEIYLLDALSFTEAENRLAEELGPRGPFIVDSVKKVKYAEIFTDENGDKFYKMKVGFISLDEKAGVEKKKYVNMLSQAADVEGAIALLHKGMSGSMMDYELAAVSETMIMDILRGNA</sequence>
<gene>
    <name evidence="1" type="ORF">HQ43_03770</name>
</gene>
<reference evidence="1 2" key="1">
    <citation type="submission" date="2014-08" db="EMBL/GenBank/DDBJ databases">
        <title>Porphyromonas canoris strain:OH2762 Genome sequencing.</title>
        <authorList>
            <person name="Wallis C."/>
            <person name="Deusch O."/>
            <person name="O'Flynn C."/>
            <person name="Davis I."/>
            <person name="Jospin G."/>
            <person name="Darling A.E."/>
            <person name="Coil D.A."/>
            <person name="Alexiev A."/>
            <person name="Horsfall A."/>
            <person name="Kirkwood N."/>
            <person name="Harris S."/>
            <person name="Eisen J.A."/>
        </authorList>
    </citation>
    <scope>NUCLEOTIDE SEQUENCE [LARGE SCALE GENOMIC DNA]</scope>
    <source>
        <strain evidence="2">COT-108 OH2762</strain>
    </source>
</reference>
<proteinExistence type="predicted"/>
<name>A0ABR4XLZ3_9PORP</name>
<evidence type="ECO:0000313" key="1">
    <source>
        <dbReference type="EMBL" id="KGN92997.1"/>
    </source>
</evidence>
<evidence type="ECO:0000313" key="2">
    <source>
        <dbReference type="Proteomes" id="UP000030101"/>
    </source>
</evidence>
<comment type="caution">
    <text evidence="1">The sequence shown here is derived from an EMBL/GenBank/DDBJ whole genome shotgun (WGS) entry which is preliminary data.</text>
</comment>
<organism evidence="1 2">
    <name type="scientific">Porphyromonas canoris</name>
    <dbReference type="NCBI Taxonomy" id="36875"/>
    <lineage>
        <taxon>Bacteria</taxon>
        <taxon>Pseudomonadati</taxon>
        <taxon>Bacteroidota</taxon>
        <taxon>Bacteroidia</taxon>
        <taxon>Bacteroidales</taxon>
        <taxon>Porphyromonadaceae</taxon>
        <taxon>Porphyromonas</taxon>
    </lineage>
</organism>
<accession>A0ABR4XLZ3</accession>
<dbReference type="Proteomes" id="UP000030101">
    <property type="component" value="Unassembled WGS sequence"/>
</dbReference>
<dbReference type="RefSeq" id="WP_036789726.1">
    <property type="nucleotide sequence ID" value="NZ_JQZV01000006.1"/>
</dbReference>